<organism evidence="1 2">
    <name type="scientific">Streptomyces fuscichromogenes</name>
    <dbReference type="NCBI Taxonomy" id="1324013"/>
    <lineage>
        <taxon>Bacteria</taxon>
        <taxon>Bacillati</taxon>
        <taxon>Actinomycetota</taxon>
        <taxon>Actinomycetes</taxon>
        <taxon>Kitasatosporales</taxon>
        <taxon>Streptomycetaceae</taxon>
        <taxon>Streptomyces</taxon>
    </lineage>
</organism>
<gene>
    <name evidence="1" type="ORF">GCM10011578_096900</name>
</gene>
<name>A0A918CXN1_9ACTN</name>
<evidence type="ECO:0000313" key="1">
    <source>
        <dbReference type="EMBL" id="GGN45202.1"/>
    </source>
</evidence>
<comment type="caution">
    <text evidence="1">The sequence shown here is derived from an EMBL/GenBank/DDBJ whole genome shotgun (WGS) entry which is preliminary data.</text>
</comment>
<sequence length="214" mass="22208">MDDHICDRKENAIRKRASGFYGDSPAAGDPRQVIHGGTMFLSRGTRTAQDPLPEPESAVPVPGPGGWAAVESLGRAVFAVLDTDSRADYAEWFEEFREDPQGVVKPALTPAVGSGVTVTSALLYVLPVAAWLVKVVAEGLAGQAVDTLSQTVRAKIGRLLEDRRGGAAPALDPDEEQVALAALAAWARSVGADAEQAGTVARAVIAVLRAGGAG</sequence>
<dbReference type="EMBL" id="BMML01000046">
    <property type="protein sequence ID" value="GGN45202.1"/>
    <property type="molecule type" value="Genomic_DNA"/>
</dbReference>
<keyword evidence="2" id="KW-1185">Reference proteome</keyword>
<reference evidence="1" key="2">
    <citation type="submission" date="2020-09" db="EMBL/GenBank/DDBJ databases">
        <authorList>
            <person name="Sun Q."/>
            <person name="Zhou Y."/>
        </authorList>
    </citation>
    <scope>NUCLEOTIDE SEQUENCE</scope>
    <source>
        <strain evidence="1">CGMCC 4.7110</strain>
    </source>
</reference>
<dbReference type="AlphaFoldDB" id="A0A918CXN1"/>
<reference evidence="1" key="1">
    <citation type="journal article" date="2014" name="Int. J. Syst. Evol. Microbiol.">
        <title>Complete genome sequence of Corynebacterium casei LMG S-19264T (=DSM 44701T), isolated from a smear-ripened cheese.</title>
        <authorList>
            <consortium name="US DOE Joint Genome Institute (JGI-PGF)"/>
            <person name="Walter F."/>
            <person name="Albersmeier A."/>
            <person name="Kalinowski J."/>
            <person name="Ruckert C."/>
        </authorList>
    </citation>
    <scope>NUCLEOTIDE SEQUENCE</scope>
    <source>
        <strain evidence="1">CGMCC 4.7110</strain>
    </source>
</reference>
<proteinExistence type="predicted"/>
<accession>A0A918CXN1</accession>
<evidence type="ECO:0000313" key="2">
    <source>
        <dbReference type="Proteomes" id="UP000653411"/>
    </source>
</evidence>
<dbReference type="Proteomes" id="UP000653411">
    <property type="component" value="Unassembled WGS sequence"/>
</dbReference>
<protein>
    <submittedName>
        <fullName evidence="1">Uncharacterized protein</fullName>
    </submittedName>
</protein>